<dbReference type="InterPro" id="IPR019775">
    <property type="entry name" value="WD40_repeat_CS"/>
</dbReference>
<dbReference type="SUPFAM" id="SSF50978">
    <property type="entry name" value="WD40 repeat-like"/>
    <property type="match status" value="1"/>
</dbReference>
<feature type="repeat" description="WD" evidence="5">
    <location>
        <begin position="1157"/>
        <end position="1189"/>
    </location>
</feature>
<dbReference type="Pfam" id="PF00400">
    <property type="entry name" value="WD40"/>
    <property type="match status" value="11"/>
</dbReference>
<dbReference type="InterPro" id="IPR011990">
    <property type="entry name" value="TPR-like_helical_dom_sf"/>
</dbReference>
<organism evidence="8">
    <name type="scientific">Magnetococcus massalia (strain MO-1)</name>
    <dbReference type="NCBI Taxonomy" id="451514"/>
    <lineage>
        <taxon>Bacteria</taxon>
        <taxon>Pseudomonadati</taxon>
        <taxon>Pseudomonadota</taxon>
        <taxon>Magnetococcia</taxon>
        <taxon>Magnetococcales</taxon>
        <taxon>Magnetococcaceae</taxon>
        <taxon>Magnetococcus</taxon>
    </lineage>
</organism>
<dbReference type="SUPFAM" id="SSF82171">
    <property type="entry name" value="DPP6 N-terminal domain-like"/>
    <property type="match status" value="1"/>
</dbReference>
<evidence type="ECO:0000313" key="8">
    <source>
        <dbReference type="EMBL" id="CRH07083.1"/>
    </source>
</evidence>
<evidence type="ECO:0000256" key="4">
    <source>
        <dbReference type="ARBA" id="ARBA00022840"/>
    </source>
</evidence>
<name>A0A1S7LL09_MAGMO</name>
<dbReference type="InterPro" id="IPR011009">
    <property type="entry name" value="Kinase-like_dom_sf"/>
</dbReference>
<feature type="repeat" description="WD" evidence="5">
    <location>
        <begin position="691"/>
        <end position="732"/>
    </location>
</feature>
<feature type="binding site" evidence="6">
    <location>
        <position position="117"/>
    </location>
    <ligand>
        <name>ATP</name>
        <dbReference type="ChEBI" id="CHEBI:30616"/>
    </ligand>
</feature>
<reference evidence="8" key="1">
    <citation type="submission" date="2015-04" db="EMBL/GenBank/DDBJ databases">
        <authorList>
            <person name="Syromyatnikov M.Y."/>
            <person name="Popov V.N."/>
        </authorList>
    </citation>
    <scope>NUCLEOTIDE SEQUENCE</scope>
    <source>
        <strain evidence="8">MO-1</strain>
    </source>
</reference>
<dbReference type="Pfam" id="PF00069">
    <property type="entry name" value="Pkinase"/>
    <property type="match status" value="1"/>
</dbReference>
<dbReference type="InterPro" id="IPR036322">
    <property type="entry name" value="WD40_repeat_dom_sf"/>
</dbReference>
<feature type="repeat" description="WD" evidence="5">
    <location>
        <begin position="560"/>
        <end position="601"/>
    </location>
</feature>
<dbReference type="InterPro" id="IPR015943">
    <property type="entry name" value="WD40/YVTN_repeat-like_dom_sf"/>
</dbReference>
<dbReference type="SMART" id="SM00320">
    <property type="entry name" value="WD40"/>
    <property type="match status" value="14"/>
</dbReference>
<keyword evidence="8" id="KW-0808">Transferase</keyword>
<feature type="repeat" description="WD" evidence="5">
    <location>
        <begin position="947"/>
        <end position="988"/>
    </location>
</feature>
<dbReference type="GO" id="GO:0005524">
    <property type="term" value="F:ATP binding"/>
    <property type="evidence" value="ECO:0007669"/>
    <property type="project" value="UniProtKB-UniRule"/>
</dbReference>
<dbReference type="PROSITE" id="PS00108">
    <property type="entry name" value="PROTEIN_KINASE_ST"/>
    <property type="match status" value="1"/>
</dbReference>
<keyword evidence="4 6" id="KW-0067">ATP-binding</keyword>
<dbReference type="InterPro" id="IPR019734">
    <property type="entry name" value="TPR_rpt"/>
</dbReference>
<dbReference type="Gene3D" id="2.130.10.10">
    <property type="entry name" value="YVTN repeat-like/Quinoprotein amine dehydrogenase"/>
    <property type="match status" value="4"/>
</dbReference>
<feature type="domain" description="Protein kinase" evidence="7">
    <location>
        <begin position="88"/>
        <end position="370"/>
    </location>
</feature>
<dbReference type="SMART" id="SM00028">
    <property type="entry name" value="TPR"/>
    <property type="match status" value="2"/>
</dbReference>
<evidence type="ECO:0000256" key="6">
    <source>
        <dbReference type="PROSITE-ProRule" id="PRU10141"/>
    </source>
</evidence>
<evidence type="ECO:0000256" key="5">
    <source>
        <dbReference type="PROSITE-ProRule" id="PRU00221"/>
    </source>
</evidence>
<evidence type="ECO:0000256" key="3">
    <source>
        <dbReference type="ARBA" id="ARBA00022741"/>
    </source>
</evidence>
<feature type="repeat" description="WD" evidence="5">
    <location>
        <begin position="518"/>
        <end position="559"/>
    </location>
</feature>
<feature type="repeat" description="WD" evidence="5">
    <location>
        <begin position="989"/>
        <end position="1030"/>
    </location>
</feature>
<dbReference type="PROSITE" id="PS00678">
    <property type="entry name" value="WD_REPEATS_1"/>
    <property type="match status" value="1"/>
</dbReference>
<dbReference type="Gene3D" id="1.10.510.10">
    <property type="entry name" value="Transferase(Phosphotransferase) domain 1"/>
    <property type="match status" value="1"/>
</dbReference>
<dbReference type="SUPFAM" id="SSF48452">
    <property type="entry name" value="TPR-like"/>
    <property type="match status" value="1"/>
</dbReference>
<dbReference type="PROSITE" id="PS50294">
    <property type="entry name" value="WD_REPEATS_REGION"/>
    <property type="match status" value="5"/>
</dbReference>
<dbReference type="InterPro" id="IPR008271">
    <property type="entry name" value="Ser/Thr_kinase_AS"/>
</dbReference>
<dbReference type="PANTHER" id="PTHR19848">
    <property type="entry name" value="WD40 REPEAT PROTEIN"/>
    <property type="match status" value="1"/>
</dbReference>
<dbReference type="SUPFAM" id="SSF56112">
    <property type="entry name" value="Protein kinase-like (PK-like)"/>
    <property type="match status" value="1"/>
</dbReference>
<evidence type="ECO:0000256" key="2">
    <source>
        <dbReference type="ARBA" id="ARBA00022737"/>
    </source>
</evidence>
<feature type="repeat" description="WD" evidence="5">
    <location>
        <begin position="1073"/>
        <end position="1114"/>
    </location>
</feature>
<dbReference type="CDD" id="cd00200">
    <property type="entry name" value="WD40"/>
    <property type="match status" value="2"/>
</dbReference>
<dbReference type="GO" id="GO:0004672">
    <property type="term" value="F:protein kinase activity"/>
    <property type="evidence" value="ECO:0007669"/>
    <property type="project" value="InterPro"/>
</dbReference>
<dbReference type="AlphaFoldDB" id="A0A1S7LL09"/>
<evidence type="ECO:0000256" key="1">
    <source>
        <dbReference type="ARBA" id="ARBA00022574"/>
    </source>
</evidence>
<protein>
    <recommendedName>
        <fullName evidence="7">Protein kinase domain-containing protein</fullName>
    </recommendedName>
</protein>
<dbReference type="CDD" id="cd14014">
    <property type="entry name" value="STKc_PknB_like"/>
    <property type="match status" value="1"/>
</dbReference>
<dbReference type="InterPro" id="IPR011047">
    <property type="entry name" value="Quinoprotein_ADH-like_sf"/>
</dbReference>
<dbReference type="Gene3D" id="1.25.40.10">
    <property type="entry name" value="Tetratricopeptide repeat domain"/>
    <property type="match status" value="1"/>
</dbReference>
<dbReference type="InterPro" id="IPR017441">
    <property type="entry name" value="Protein_kinase_ATP_BS"/>
</dbReference>
<dbReference type="PROSITE" id="PS50082">
    <property type="entry name" value="WD_REPEATS_2"/>
    <property type="match status" value="9"/>
</dbReference>
<keyword evidence="2" id="KW-0677">Repeat</keyword>
<dbReference type="InterPro" id="IPR001680">
    <property type="entry name" value="WD40_rpt"/>
</dbReference>
<sequence length="1280" mass="140160">MDKVALCSHCGQAIRNVPAKFAGRTLSCPQCQKPFTIQFTDLAAQSTTAKQIAQTASNLLAGASEDDQDAGEEVPVEWQEGDRILGTYDVKRLLGVGGMGSVYLVRHLGWNRDLAVKSPKADILASTPGAAENFTMEAENWVKMGLHPNICSCYYVRELGGIPRLFAEFVDGGDLLDWIKGKKGEAPRLYLGSPQEALKRALDIAIQFAWGLEYAHKLGMTHQDIKPANVMMTPSGTPKVTDFGLSRMVAASSDSAGDSSEVESAGMSPRWCSPEQAAHAKVSPKTDMWSWALSVLCMFTTRPSWRRGTQAMNALDKYLAMDGKSDPTLRKISSMPATVVEMLRRCFHDDPAQRPVDMATLAEELSQIYAAEIGTPYPHSKPKMGRGVADSLNNQAVSLLDLGRLRDAAKLWRQALKSHPSHPEVTFNQGLMRWREPGSNFLDTQLVQALLAGRASSHGDWRYSYLLALTHLERGDCEAAYRALKSITPDGDNGASVAEARGVTKHLYPKSRRLLGRFKSEAVENHAVALSEDGRFAITGGDDGVVRQWDISQGRVLQELTGHRGVVHGVVISADGEVACSAGADQQIRVWQLSSGRCLRILNDHIKAVTALAISGDGRTLLSASVDTTVKLWQLESGRCLQTMVGHQSAILAVAMDDEATLAVSAGGVGQGRDHMIRVWDLATGKQIRAMEGHKAAIHALALDGTATRLVSGDAAGTVLNWDLTRGEQLVAIQGVATPVYGLVLSRDGRYAVAANGATERASGAVVIWDLQQRRCLTTLSGKGVAIRGVVLDRQCDALLACGDDHELALWQVRLGRYRWRAPLRLSDILGSDQAQQAAASYEGYVAAGEALLKEGEPVAAYDRLQQARAVKGYNRGDAAMALLERITQRLPIQGFAGSWEMGSMLRHEEAVTAVTVASSSDFILSGDGAGHIWLTSLKRRVEAQSLQPHKGSVESLSLSHDDRLLLSGGGDGVLHIYDLKSGERIRALLGHTSRVTAVKVLRHHRYGLSVSADGDGRLWDLATGECLEIYQGHDGPLLTMALAADERCFYAGGETGEIVCWDLFKPKPRHRFYAHEGQVYALASCADERLLLSSGTDQKLVVWRAEDGVILAELEGHRDFVRSLCLSSDGRFALTGSNDQSARLWDLATKQSIRTFEGHDNHLLAVALAGDVAITAGRDKKLKLWRLDWQLTRIALQPWHARAERYLENWLRRRNRLPLLDLGSFKGLLRRLFGRGITALDTQELAELRDLMSRVGMGWVDTTRLREEAEKRLTKWRYR</sequence>
<dbReference type="EMBL" id="LO017727">
    <property type="protein sequence ID" value="CRH07083.1"/>
    <property type="molecule type" value="Genomic_DNA"/>
</dbReference>
<dbReference type="SUPFAM" id="SSF50998">
    <property type="entry name" value="Quinoprotein alcohol dehydrogenase-like"/>
    <property type="match status" value="1"/>
</dbReference>
<keyword evidence="3 6" id="KW-0547">Nucleotide-binding</keyword>
<feature type="repeat" description="WD" evidence="5">
    <location>
        <begin position="602"/>
        <end position="643"/>
    </location>
</feature>
<evidence type="ECO:0000259" key="7">
    <source>
        <dbReference type="PROSITE" id="PS50011"/>
    </source>
</evidence>
<dbReference type="Gene3D" id="3.30.200.20">
    <property type="entry name" value="Phosphorylase Kinase, domain 1"/>
    <property type="match status" value="1"/>
</dbReference>
<dbReference type="PROSITE" id="PS50011">
    <property type="entry name" value="PROTEIN_KINASE_DOM"/>
    <property type="match status" value="1"/>
</dbReference>
<feature type="repeat" description="WD" evidence="5">
    <location>
        <begin position="1115"/>
        <end position="1156"/>
    </location>
</feature>
<gene>
    <name evidence="8" type="ORF">MAGMO_2937</name>
</gene>
<dbReference type="PANTHER" id="PTHR19848:SF8">
    <property type="entry name" value="F-BOX AND WD REPEAT DOMAIN CONTAINING 7"/>
    <property type="match status" value="1"/>
</dbReference>
<dbReference type="PROSITE" id="PS00107">
    <property type="entry name" value="PROTEIN_KINASE_ATP"/>
    <property type="match status" value="1"/>
</dbReference>
<proteinExistence type="predicted"/>
<keyword evidence="1 5" id="KW-0853">WD repeat</keyword>
<dbReference type="InterPro" id="IPR000719">
    <property type="entry name" value="Prot_kinase_dom"/>
</dbReference>
<dbReference type="SMART" id="SM00220">
    <property type="entry name" value="S_TKc"/>
    <property type="match status" value="1"/>
</dbReference>
<accession>A0A1S7LL09</accession>